<gene>
    <name evidence="1" type="ORF">L2E82_37625</name>
</gene>
<accession>A0ACB9AES4</accession>
<name>A0ACB9AES4_CICIN</name>
<evidence type="ECO:0000313" key="1">
    <source>
        <dbReference type="EMBL" id="KAI3708455.1"/>
    </source>
</evidence>
<reference evidence="1 2" key="2">
    <citation type="journal article" date="2022" name="Mol. Ecol. Resour.">
        <title>The genomes of chicory, endive, great burdock and yacon provide insights into Asteraceae paleo-polyploidization history and plant inulin production.</title>
        <authorList>
            <person name="Fan W."/>
            <person name="Wang S."/>
            <person name="Wang H."/>
            <person name="Wang A."/>
            <person name="Jiang F."/>
            <person name="Liu H."/>
            <person name="Zhao H."/>
            <person name="Xu D."/>
            <person name="Zhang Y."/>
        </authorList>
    </citation>
    <scope>NUCLEOTIDE SEQUENCE [LARGE SCALE GENOMIC DNA]</scope>
    <source>
        <strain evidence="2">cv. Punajuju</strain>
        <tissue evidence="1">Leaves</tissue>
    </source>
</reference>
<protein>
    <submittedName>
        <fullName evidence="1">Uncharacterized protein</fullName>
    </submittedName>
</protein>
<comment type="caution">
    <text evidence="1">The sequence shown here is derived from an EMBL/GenBank/DDBJ whole genome shotgun (WGS) entry which is preliminary data.</text>
</comment>
<reference evidence="2" key="1">
    <citation type="journal article" date="2022" name="Mol. Ecol. Resour.">
        <title>The genomes of chicory, endive, great burdock and yacon provide insights into Asteraceae palaeo-polyploidization history and plant inulin production.</title>
        <authorList>
            <person name="Fan W."/>
            <person name="Wang S."/>
            <person name="Wang H."/>
            <person name="Wang A."/>
            <person name="Jiang F."/>
            <person name="Liu H."/>
            <person name="Zhao H."/>
            <person name="Xu D."/>
            <person name="Zhang Y."/>
        </authorList>
    </citation>
    <scope>NUCLEOTIDE SEQUENCE [LARGE SCALE GENOMIC DNA]</scope>
    <source>
        <strain evidence="2">cv. Punajuju</strain>
    </source>
</reference>
<organism evidence="1 2">
    <name type="scientific">Cichorium intybus</name>
    <name type="common">Chicory</name>
    <dbReference type="NCBI Taxonomy" id="13427"/>
    <lineage>
        <taxon>Eukaryota</taxon>
        <taxon>Viridiplantae</taxon>
        <taxon>Streptophyta</taxon>
        <taxon>Embryophyta</taxon>
        <taxon>Tracheophyta</taxon>
        <taxon>Spermatophyta</taxon>
        <taxon>Magnoliopsida</taxon>
        <taxon>eudicotyledons</taxon>
        <taxon>Gunneridae</taxon>
        <taxon>Pentapetalae</taxon>
        <taxon>asterids</taxon>
        <taxon>campanulids</taxon>
        <taxon>Asterales</taxon>
        <taxon>Asteraceae</taxon>
        <taxon>Cichorioideae</taxon>
        <taxon>Cichorieae</taxon>
        <taxon>Cichoriinae</taxon>
        <taxon>Cichorium</taxon>
    </lineage>
</organism>
<dbReference type="Proteomes" id="UP001055811">
    <property type="component" value="Linkage Group LG07"/>
</dbReference>
<dbReference type="EMBL" id="CM042015">
    <property type="protein sequence ID" value="KAI3708455.1"/>
    <property type="molecule type" value="Genomic_DNA"/>
</dbReference>
<sequence length="147" mass="16905">MPAGKSRAHVPLYWHILCESLLVCRQLLDFEYRLTQPDVLKQPGSPMLPSSRIANPTVPTPTVSLEHEFFLKELFLFQHELQIQSEYAPMQQHPSSYRVHAYRATVRNTSSFSNLSMTVSHPVDSQFETLRNRSRRSGSFLDVSDNT</sequence>
<proteinExistence type="predicted"/>
<evidence type="ECO:0000313" key="2">
    <source>
        <dbReference type="Proteomes" id="UP001055811"/>
    </source>
</evidence>
<keyword evidence="2" id="KW-1185">Reference proteome</keyword>